<gene>
    <name evidence="3" type="ORF">V1351_03090</name>
</gene>
<evidence type="ECO:0000256" key="1">
    <source>
        <dbReference type="ARBA" id="ARBA00022801"/>
    </source>
</evidence>
<evidence type="ECO:0000313" key="3">
    <source>
        <dbReference type="EMBL" id="WXB77060.1"/>
    </source>
</evidence>
<keyword evidence="1 3" id="KW-0378">Hydrolase</keyword>
<dbReference type="PANTHER" id="PTHR43794:SF11">
    <property type="entry name" value="AMIDOHYDROLASE-RELATED DOMAIN-CONTAINING PROTEIN"/>
    <property type="match status" value="1"/>
</dbReference>
<accession>A0ABZ2MJE4</accession>
<sequence length="458" mass="48756">MTSWHAPFAVLPEGVRARVRITTEADRIVAVEPDTAPHDRDVRLPGLLLPGLANAHSHAFHRALRGRTHGDGGSFWTWRERMYEVAATLTPENYFALARAVFAEMVLAGFTVVGEFHYVHHAPDGSPYDHDAMREAVVAAAAEAGIRLTLLDTIYLTGGLDGSGYRPLDELQRRYGDGSVTAWAERAFADRVETPTVQVGAAVHSVRAVPAEELTAVRAALDAHGIDVLHAHVSEQVGEVEATQAVHGRTPVGLLARAGLVDSRFTAVHATHLSESDIAGLGRARAFAAFCPMTERDLGDGIGPARELLDAGARLCLGTDQHVTIDPFAELQALEGHERLRTLERGRLTPAELLAAASREGYGSLGWDGGRIVEGALADFVAVRTDSVRTTGSVPEQVPQTASATDVTDVVVGGEHVVADGTHHLGELGALLRRGLAPWSGQCVDHEPGTNDTGGPIP</sequence>
<dbReference type="Gene3D" id="3.20.20.140">
    <property type="entry name" value="Metal-dependent hydrolases"/>
    <property type="match status" value="1"/>
</dbReference>
<keyword evidence="4" id="KW-1185">Reference proteome</keyword>
<dbReference type="EMBL" id="CP144913">
    <property type="protein sequence ID" value="WXB77060.1"/>
    <property type="molecule type" value="Genomic_DNA"/>
</dbReference>
<dbReference type="Proteomes" id="UP001382727">
    <property type="component" value="Chromosome"/>
</dbReference>
<dbReference type="RefSeq" id="WP_338750595.1">
    <property type="nucleotide sequence ID" value="NZ_CP144913.1"/>
</dbReference>
<feature type="domain" description="Amidohydrolase-related" evidence="2">
    <location>
        <begin position="48"/>
        <end position="415"/>
    </location>
</feature>
<dbReference type="EC" id="3.5.3.13" evidence="3"/>
<name>A0ABZ2MJE4_9MICO</name>
<dbReference type="NCBIfam" id="TIGR02022">
    <property type="entry name" value="hutF"/>
    <property type="match status" value="1"/>
</dbReference>
<protein>
    <submittedName>
        <fullName evidence="3">Formimidoylglutamate deiminase</fullName>
        <ecNumber evidence="3">3.5.3.13</ecNumber>
    </submittedName>
</protein>
<dbReference type="PANTHER" id="PTHR43794">
    <property type="entry name" value="AMINOHYDROLASE SSNA-RELATED"/>
    <property type="match status" value="1"/>
</dbReference>
<dbReference type="Pfam" id="PF01979">
    <property type="entry name" value="Amidohydro_1"/>
    <property type="match status" value="1"/>
</dbReference>
<dbReference type="Gene3D" id="2.30.40.10">
    <property type="entry name" value="Urease, subunit C, domain 1"/>
    <property type="match status" value="1"/>
</dbReference>
<proteinExistence type="predicted"/>
<evidence type="ECO:0000259" key="2">
    <source>
        <dbReference type="Pfam" id="PF01979"/>
    </source>
</evidence>
<dbReference type="GO" id="GO:0050416">
    <property type="term" value="F:formimidoylglutamate deiminase activity"/>
    <property type="evidence" value="ECO:0007669"/>
    <property type="project" value="UniProtKB-EC"/>
</dbReference>
<dbReference type="InterPro" id="IPR010252">
    <property type="entry name" value="HutF"/>
</dbReference>
<dbReference type="InterPro" id="IPR006680">
    <property type="entry name" value="Amidohydro-rel"/>
</dbReference>
<dbReference type="SUPFAM" id="SSF51338">
    <property type="entry name" value="Composite domain of metallo-dependent hydrolases"/>
    <property type="match status" value="1"/>
</dbReference>
<dbReference type="InterPro" id="IPR032466">
    <property type="entry name" value="Metal_Hydrolase"/>
</dbReference>
<dbReference type="NCBIfam" id="NF006681">
    <property type="entry name" value="PRK09229.1-2"/>
    <property type="match status" value="1"/>
</dbReference>
<dbReference type="InterPro" id="IPR011059">
    <property type="entry name" value="Metal-dep_hydrolase_composite"/>
</dbReference>
<reference evidence="3 4" key="1">
    <citation type="submission" date="2024-02" db="EMBL/GenBank/DDBJ databases">
        <title>Janibacter sp. nov., isolated from gut of marine sandworm.</title>
        <authorList>
            <person name="Kim B."/>
            <person name="Jun M.O."/>
            <person name="Shin N.-R."/>
        </authorList>
    </citation>
    <scope>NUCLEOTIDE SEQUENCE [LARGE SCALE GENOMIC DNA]</scope>
    <source>
        <strain evidence="3 4">A1S7</strain>
    </source>
</reference>
<evidence type="ECO:0000313" key="4">
    <source>
        <dbReference type="Proteomes" id="UP001382727"/>
    </source>
</evidence>
<dbReference type="SUPFAM" id="SSF51556">
    <property type="entry name" value="Metallo-dependent hydrolases"/>
    <property type="match status" value="1"/>
</dbReference>
<dbReference type="InterPro" id="IPR050287">
    <property type="entry name" value="MTA/SAH_deaminase"/>
</dbReference>
<organism evidence="3 4">
    <name type="scientific">Janibacter alittae</name>
    <dbReference type="NCBI Taxonomy" id="3115209"/>
    <lineage>
        <taxon>Bacteria</taxon>
        <taxon>Bacillati</taxon>
        <taxon>Actinomycetota</taxon>
        <taxon>Actinomycetes</taxon>
        <taxon>Micrococcales</taxon>
        <taxon>Intrasporangiaceae</taxon>
        <taxon>Janibacter</taxon>
    </lineage>
</organism>